<dbReference type="InterPro" id="IPR007284">
    <property type="entry name" value="Ground-like_dom"/>
</dbReference>
<dbReference type="PANTHER" id="PTHR31967">
    <property type="entry name" value="GROUNDHOG (HEDGEHOG-LIKE FAMILY)-RELATED"/>
    <property type="match status" value="1"/>
</dbReference>
<evidence type="ECO:0000313" key="3">
    <source>
        <dbReference type="EMBL" id="VDN01350.1"/>
    </source>
</evidence>
<dbReference type="STRING" id="103827.A0A0N5CVE4"/>
<organism evidence="5">
    <name type="scientific">Thelazia callipaeda</name>
    <name type="common">Oriental eyeworm</name>
    <name type="synonym">Parasitic nematode</name>
    <dbReference type="NCBI Taxonomy" id="103827"/>
    <lineage>
        <taxon>Eukaryota</taxon>
        <taxon>Metazoa</taxon>
        <taxon>Ecdysozoa</taxon>
        <taxon>Nematoda</taxon>
        <taxon>Chromadorea</taxon>
        <taxon>Rhabditida</taxon>
        <taxon>Spirurina</taxon>
        <taxon>Spiruromorpha</taxon>
        <taxon>Thelazioidea</taxon>
        <taxon>Thelaziidae</taxon>
        <taxon>Thelazia</taxon>
    </lineage>
</organism>
<keyword evidence="4" id="KW-1185">Reference proteome</keyword>
<accession>A0A0N5CVE4</accession>
<reference evidence="5" key="1">
    <citation type="submission" date="2017-02" db="UniProtKB">
        <authorList>
            <consortium name="WormBaseParasite"/>
        </authorList>
    </citation>
    <scope>IDENTIFICATION</scope>
</reference>
<evidence type="ECO:0000259" key="2">
    <source>
        <dbReference type="Pfam" id="PF04155"/>
    </source>
</evidence>
<protein>
    <submittedName>
        <fullName evidence="5">Ground-like domain-containing protein</fullName>
    </submittedName>
</protein>
<sequence length="217" mass="25427">MYIVIGLLLFFYLEKTFSHNFQNSTVLIKSHQRLIKLKRSQKFDSPLRSQIHPLKLPEMKRRHPETEYLEIPKELVPTKLCTPTNPSSDCSYVEDQFPLPECYTNDAGYLCCNKDMEILMYNVYSQIMTDSKFHRCNIQFIANEMNKHLQTHFNSSFETVVGLGDFASKSHFYSNQICKIKVGERYVLAYGTPRYPSLTSPTQRYQLYSIYPMTNLS</sequence>
<feature type="domain" description="Ground-like" evidence="2">
    <location>
        <begin position="108"/>
        <end position="190"/>
    </location>
</feature>
<keyword evidence="1" id="KW-0732">Signal</keyword>
<dbReference type="OrthoDB" id="5831900at2759"/>
<reference evidence="3 4" key="2">
    <citation type="submission" date="2018-11" db="EMBL/GenBank/DDBJ databases">
        <authorList>
            <consortium name="Pathogen Informatics"/>
        </authorList>
    </citation>
    <scope>NUCLEOTIDE SEQUENCE [LARGE SCALE GENOMIC DNA]</scope>
</reference>
<proteinExistence type="predicted"/>
<dbReference type="AlphaFoldDB" id="A0A0N5CVE4"/>
<dbReference type="WBParaSite" id="TCLT_0000427401-mRNA-1">
    <property type="protein sequence ID" value="TCLT_0000427401-mRNA-1"/>
    <property type="gene ID" value="TCLT_0000427401"/>
</dbReference>
<gene>
    <name evidence="3" type="ORF">TCLT_LOCUS4263</name>
</gene>
<feature type="chain" id="PRO_5043126491" evidence="1">
    <location>
        <begin position="19"/>
        <end position="217"/>
    </location>
</feature>
<dbReference type="EMBL" id="UYYF01004282">
    <property type="protein sequence ID" value="VDN01350.1"/>
    <property type="molecule type" value="Genomic_DNA"/>
</dbReference>
<dbReference type="Pfam" id="PF04155">
    <property type="entry name" value="Ground-like"/>
    <property type="match status" value="1"/>
</dbReference>
<evidence type="ECO:0000313" key="5">
    <source>
        <dbReference type="WBParaSite" id="TCLT_0000427401-mRNA-1"/>
    </source>
</evidence>
<evidence type="ECO:0000256" key="1">
    <source>
        <dbReference type="SAM" id="SignalP"/>
    </source>
</evidence>
<name>A0A0N5CVE4_THECL</name>
<evidence type="ECO:0000313" key="4">
    <source>
        <dbReference type="Proteomes" id="UP000276776"/>
    </source>
</evidence>
<feature type="signal peptide" evidence="1">
    <location>
        <begin position="1"/>
        <end position="18"/>
    </location>
</feature>
<dbReference type="Proteomes" id="UP000276776">
    <property type="component" value="Unassembled WGS sequence"/>
</dbReference>